<sequence>MGISEYRARYFVDPPPVPLYAFEGIGGVTLYFAHCDEAVGFYAQVLGPPAYVEGTRTNGWRIGMTWRTL</sequence>
<reference evidence="1" key="1">
    <citation type="submission" date="2018-05" db="EMBL/GenBank/DDBJ databases">
        <authorList>
            <person name="Lanie J.A."/>
            <person name="Ng W.-L."/>
            <person name="Kazmierczak K.M."/>
            <person name="Andrzejewski T.M."/>
            <person name="Davidsen T.M."/>
            <person name="Wayne K.J."/>
            <person name="Tettelin H."/>
            <person name="Glass J.I."/>
            <person name="Rusch D."/>
            <person name="Podicherti R."/>
            <person name="Tsui H.-C.T."/>
            <person name="Winkler M.E."/>
        </authorList>
    </citation>
    <scope>NUCLEOTIDE SEQUENCE</scope>
</reference>
<feature type="non-terminal residue" evidence="1">
    <location>
        <position position="69"/>
    </location>
</feature>
<gene>
    <name evidence="1" type="ORF">METZ01_LOCUS323272</name>
</gene>
<name>A0A382PCG6_9ZZZZ</name>
<accession>A0A382PCG6</accession>
<evidence type="ECO:0008006" key="2">
    <source>
        <dbReference type="Google" id="ProtNLM"/>
    </source>
</evidence>
<organism evidence="1">
    <name type="scientific">marine metagenome</name>
    <dbReference type="NCBI Taxonomy" id="408172"/>
    <lineage>
        <taxon>unclassified sequences</taxon>
        <taxon>metagenomes</taxon>
        <taxon>ecological metagenomes</taxon>
    </lineage>
</organism>
<protein>
    <recommendedName>
        <fullName evidence="2">Glyoxalase/fosfomycin resistance/dioxygenase domain-containing protein</fullName>
    </recommendedName>
</protein>
<evidence type="ECO:0000313" key="1">
    <source>
        <dbReference type="EMBL" id="SVC70418.1"/>
    </source>
</evidence>
<dbReference type="EMBL" id="UINC01106041">
    <property type="protein sequence ID" value="SVC70418.1"/>
    <property type="molecule type" value="Genomic_DNA"/>
</dbReference>
<dbReference type="AlphaFoldDB" id="A0A382PCG6"/>
<proteinExistence type="predicted"/>